<dbReference type="InterPro" id="IPR036250">
    <property type="entry name" value="AcylCo_DH-like_C"/>
</dbReference>
<protein>
    <submittedName>
        <fullName evidence="10">Pimeloyl-CoA dehydrogenase, large subunit</fullName>
    </submittedName>
</protein>
<dbReference type="Gene3D" id="2.40.110.10">
    <property type="entry name" value="Butyryl-CoA Dehydrogenase, subunit A, domain 2"/>
    <property type="match status" value="1"/>
</dbReference>
<feature type="domain" description="Acyl-CoA dehydrogenase/oxidase C-terminal" evidence="7">
    <location>
        <begin position="231"/>
        <end position="397"/>
    </location>
</feature>
<dbReference type="GO" id="GO:0050660">
    <property type="term" value="F:flavin adenine dinucleotide binding"/>
    <property type="evidence" value="ECO:0007669"/>
    <property type="project" value="InterPro"/>
</dbReference>
<feature type="domain" description="Acyl-CoA oxidase/dehydrogenase middle" evidence="8">
    <location>
        <begin position="125"/>
        <end position="219"/>
    </location>
</feature>
<keyword evidence="4 6" id="KW-0274">FAD</keyword>
<dbReference type="RefSeq" id="WP_073130302.1">
    <property type="nucleotide sequence ID" value="NZ_FQZF01000002.1"/>
</dbReference>
<keyword evidence="3 6" id="KW-0285">Flavoprotein</keyword>
<organism evidence="10 11">
    <name type="scientific">Muricoccus roseus</name>
    <dbReference type="NCBI Taxonomy" id="198092"/>
    <lineage>
        <taxon>Bacteria</taxon>
        <taxon>Pseudomonadati</taxon>
        <taxon>Pseudomonadota</taxon>
        <taxon>Alphaproteobacteria</taxon>
        <taxon>Acetobacterales</taxon>
        <taxon>Roseomonadaceae</taxon>
        <taxon>Muricoccus</taxon>
    </lineage>
</organism>
<dbReference type="InterPro" id="IPR046373">
    <property type="entry name" value="Acyl-CoA_Oxase/DH_mid-dom_sf"/>
</dbReference>
<accession>A0A1M6AKW6</accession>
<evidence type="ECO:0000256" key="3">
    <source>
        <dbReference type="ARBA" id="ARBA00022630"/>
    </source>
</evidence>
<evidence type="ECO:0000256" key="1">
    <source>
        <dbReference type="ARBA" id="ARBA00001974"/>
    </source>
</evidence>
<reference evidence="10 11" key="1">
    <citation type="submission" date="2016-11" db="EMBL/GenBank/DDBJ databases">
        <authorList>
            <person name="Jaros S."/>
            <person name="Januszkiewicz K."/>
            <person name="Wedrychowicz H."/>
        </authorList>
    </citation>
    <scope>NUCLEOTIDE SEQUENCE [LARGE SCALE GENOMIC DNA]</scope>
    <source>
        <strain evidence="10 11">DSM 14916</strain>
    </source>
</reference>
<dbReference type="Pfam" id="PF02770">
    <property type="entry name" value="Acyl-CoA_dh_M"/>
    <property type="match status" value="1"/>
</dbReference>
<evidence type="ECO:0000256" key="4">
    <source>
        <dbReference type="ARBA" id="ARBA00022827"/>
    </source>
</evidence>
<dbReference type="SUPFAM" id="SSF56645">
    <property type="entry name" value="Acyl-CoA dehydrogenase NM domain-like"/>
    <property type="match status" value="1"/>
</dbReference>
<dbReference type="InterPro" id="IPR052161">
    <property type="entry name" value="Mycobact_Acyl-CoA_DH"/>
</dbReference>
<evidence type="ECO:0000256" key="2">
    <source>
        <dbReference type="ARBA" id="ARBA00009347"/>
    </source>
</evidence>
<dbReference type="InterPro" id="IPR009075">
    <property type="entry name" value="AcylCo_DH/oxidase_C"/>
</dbReference>
<dbReference type="PANTHER" id="PTHR43292">
    <property type="entry name" value="ACYL-COA DEHYDROGENASE"/>
    <property type="match status" value="1"/>
</dbReference>
<gene>
    <name evidence="10" type="ORF">SAMN02745194_00163</name>
</gene>
<dbReference type="InterPro" id="IPR006091">
    <property type="entry name" value="Acyl-CoA_Oxase/DH_mid-dom"/>
</dbReference>
<dbReference type="Gene3D" id="1.20.140.10">
    <property type="entry name" value="Butyryl-CoA Dehydrogenase, subunit A, domain 3"/>
    <property type="match status" value="1"/>
</dbReference>
<evidence type="ECO:0000259" key="7">
    <source>
        <dbReference type="Pfam" id="PF00441"/>
    </source>
</evidence>
<dbReference type="InterPro" id="IPR013786">
    <property type="entry name" value="AcylCoA_DH/ox_N"/>
</dbReference>
<evidence type="ECO:0000259" key="9">
    <source>
        <dbReference type="Pfam" id="PF02771"/>
    </source>
</evidence>
<dbReference type="PANTHER" id="PTHR43292:SF3">
    <property type="entry name" value="ACYL-COA DEHYDROGENASE FADE29"/>
    <property type="match status" value="1"/>
</dbReference>
<keyword evidence="11" id="KW-1185">Reference proteome</keyword>
<dbReference type="InterPro" id="IPR009100">
    <property type="entry name" value="AcylCoA_DH/oxidase_NM_dom_sf"/>
</dbReference>
<evidence type="ECO:0000256" key="6">
    <source>
        <dbReference type="RuleBase" id="RU362125"/>
    </source>
</evidence>
<dbReference type="EMBL" id="FQZF01000002">
    <property type="protein sequence ID" value="SHI37112.1"/>
    <property type="molecule type" value="Genomic_DNA"/>
</dbReference>
<evidence type="ECO:0000313" key="10">
    <source>
        <dbReference type="EMBL" id="SHI37112.1"/>
    </source>
</evidence>
<evidence type="ECO:0000259" key="8">
    <source>
        <dbReference type="Pfam" id="PF02770"/>
    </source>
</evidence>
<dbReference type="GO" id="GO:0016627">
    <property type="term" value="F:oxidoreductase activity, acting on the CH-CH group of donors"/>
    <property type="evidence" value="ECO:0007669"/>
    <property type="project" value="InterPro"/>
</dbReference>
<keyword evidence="5 6" id="KW-0560">Oxidoreductase</keyword>
<dbReference type="SUPFAM" id="SSF47203">
    <property type="entry name" value="Acyl-CoA dehydrogenase C-terminal domain-like"/>
    <property type="match status" value="1"/>
</dbReference>
<dbReference type="Proteomes" id="UP000184387">
    <property type="component" value="Unassembled WGS sequence"/>
</dbReference>
<comment type="cofactor">
    <cofactor evidence="1 6">
        <name>FAD</name>
        <dbReference type="ChEBI" id="CHEBI:57692"/>
    </cofactor>
</comment>
<proteinExistence type="inferred from homology"/>
<dbReference type="Pfam" id="PF02771">
    <property type="entry name" value="Acyl-CoA_dh_N"/>
    <property type="match status" value="1"/>
</dbReference>
<dbReference type="STRING" id="198092.SAMN02745194_00163"/>
<dbReference type="FunFam" id="2.40.110.10:FF:000011">
    <property type="entry name" value="Acyl-CoA dehydrogenase FadE34"/>
    <property type="match status" value="1"/>
</dbReference>
<evidence type="ECO:0000256" key="5">
    <source>
        <dbReference type="ARBA" id="ARBA00023002"/>
    </source>
</evidence>
<name>A0A1M6AKW6_9PROT</name>
<dbReference type="InterPro" id="IPR037069">
    <property type="entry name" value="AcylCoA_DH/ox_N_sf"/>
</dbReference>
<dbReference type="AlphaFoldDB" id="A0A1M6AKW6"/>
<evidence type="ECO:0000313" key="11">
    <source>
        <dbReference type="Proteomes" id="UP000184387"/>
    </source>
</evidence>
<dbReference type="OrthoDB" id="5510711at2"/>
<sequence length="400" mass="45081">MELRFTPEEIAFRDDLRRFFREKVPAEIRRKVAEGRHLDKEDIVTSQRILNAAGLATPNWPVAWGGKDWTPVQRYIFTEEMQRAAVPLPLQFNVFMVGPVIAAFGNEEQKRKFLPATANLDIWWCQGFSEPGAGSDLASLRTTAEKRDGKYVVSGQKAWTTLGQHADWIFCLVRTDKEAKKQRGISFLLIDMKTPGITVRPVVTIDGAHEVNEVFFDEVEVPAENLVGEENKGWDYAKFLLANERTGIARIGLSKQRLARAKRLARETEAGGRTLWEDTDFRRRVAEIEVGLKALEITQMRVVANQRHRDADKPDPASSILKIKGSELQQATTELLLEVAGPYALPAPDHEQPEGWNEPAVSPEWADAAAPLYFNYRKVSIYGGSNEIQRNIIAKAFLGL</sequence>
<dbReference type="Gene3D" id="1.10.540.10">
    <property type="entry name" value="Acyl-CoA dehydrogenase/oxidase, N-terminal domain"/>
    <property type="match status" value="1"/>
</dbReference>
<dbReference type="GO" id="GO:0005886">
    <property type="term" value="C:plasma membrane"/>
    <property type="evidence" value="ECO:0007669"/>
    <property type="project" value="TreeGrafter"/>
</dbReference>
<dbReference type="Pfam" id="PF00441">
    <property type="entry name" value="Acyl-CoA_dh_1"/>
    <property type="match status" value="1"/>
</dbReference>
<feature type="domain" description="Acyl-CoA dehydrogenase/oxidase N-terminal" evidence="9">
    <location>
        <begin position="6"/>
        <end position="119"/>
    </location>
</feature>
<comment type="similarity">
    <text evidence="2 6">Belongs to the acyl-CoA dehydrogenase family.</text>
</comment>